<feature type="compositionally biased region" description="Polar residues" evidence="4">
    <location>
        <begin position="286"/>
        <end position="316"/>
    </location>
</feature>
<organism evidence="6 7">
    <name type="scientific">Musa troglodytarum</name>
    <name type="common">fe'i banana</name>
    <dbReference type="NCBI Taxonomy" id="320322"/>
    <lineage>
        <taxon>Eukaryota</taxon>
        <taxon>Viridiplantae</taxon>
        <taxon>Streptophyta</taxon>
        <taxon>Embryophyta</taxon>
        <taxon>Tracheophyta</taxon>
        <taxon>Spermatophyta</taxon>
        <taxon>Magnoliopsida</taxon>
        <taxon>Liliopsida</taxon>
        <taxon>Zingiberales</taxon>
        <taxon>Musaceae</taxon>
        <taxon>Musa</taxon>
    </lineage>
</organism>
<protein>
    <submittedName>
        <fullName evidence="6">Transcription termination factor nusG family protein</fullName>
    </submittedName>
</protein>
<sequence>MSPPTRPVSAYRNNWLHRFVFTFRDGMEQQNIQEEDMMIRGVAVVPRSPSSPSPFPPIVFSSSSFSFPNSTFTRCSLAPPDAVDASASGGGGGDDLLSARERRQLRNERRESRAGGAGWREEVEERLLHRPKNQRKKAASWTEELNLDNLARLGPQWWVVRVSRVTGHEIADRLARSLARNYPTVEFKVYYPAVREQRKLKNGSDSVKLKPLFAGCVFLNCVLNKEIHDFIREVDGIRGFVGSKVGNTKRQINKPKPVPMEEMEAIFQQAKKKQDNAVKQSKDQQEQNVLNGSVDSIKSATKAKPNNSKKGSKYSESSLVHLEDHKSLAPGSNVRVLSGPFSEFTGCIKELNLGSRKVTVSLQLFGKDSYVDLAIDQIVLEAS</sequence>
<dbReference type="Gene3D" id="2.30.30.30">
    <property type="match status" value="1"/>
</dbReference>
<dbReference type="EMBL" id="CP097510">
    <property type="protein sequence ID" value="URE36241.1"/>
    <property type="molecule type" value="Genomic_DNA"/>
</dbReference>
<proteinExistence type="predicted"/>
<dbReference type="GO" id="GO:0032784">
    <property type="term" value="P:regulation of DNA-templated transcription elongation"/>
    <property type="evidence" value="ECO:0007669"/>
    <property type="project" value="InterPro"/>
</dbReference>
<evidence type="ECO:0000256" key="4">
    <source>
        <dbReference type="SAM" id="MobiDB-lite"/>
    </source>
</evidence>
<dbReference type="SUPFAM" id="SSF50104">
    <property type="entry name" value="Translation proteins SH3-like domain"/>
    <property type="match status" value="1"/>
</dbReference>
<keyword evidence="3" id="KW-0804">Transcription</keyword>
<accession>A0A9E7HMR8</accession>
<name>A0A9E7HMR8_9LILI</name>
<feature type="region of interest" description="Disordered" evidence="4">
    <location>
        <begin position="271"/>
        <end position="316"/>
    </location>
</feature>
<dbReference type="SMART" id="SM00738">
    <property type="entry name" value="NGN"/>
    <property type="match status" value="1"/>
</dbReference>
<dbReference type="CDD" id="cd06091">
    <property type="entry name" value="KOW_NusG"/>
    <property type="match status" value="1"/>
</dbReference>
<dbReference type="OrthoDB" id="8300383at2759"/>
<keyword evidence="7" id="KW-1185">Reference proteome</keyword>
<dbReference type="SUPFAM" id="SSF82679">
    <property type="entry name" value="N-utilization substance G protein NusG, N-terminal domain"/>
    <property type="match status" value="1"/>
</dbReference>
<dbReference type="InterPro" id="IPR014722">
    <property type="entry name" value="Rib_uL2_dom2"/>
</dbReference>
<evidence type="ECO:0000256" key="1">
    <source>
        <dbReference type="ARBA" id="ARBA00022814"/>
    </source>
</evidence>
<dbReference type="Pfam" id="PF02357">
    <property type="entry name" value="NusG"/>
    <property type="match status" value="1"/>
</dbReference>
<reference evidence="6" key="1">
    <citation type="submission" date="2022-05" db="EMBL/GenBank/DDBJ databases">
        <title>The Musa troglodytarum L. genome provides insights into the mechanism of non-climacteric behaviour and enrichment of carotenoids.</title>
        <authorList>
            <person name="Wang J."/>
        </authorList>
    </citation>
    <scope>NUCLEOTIDE SEQUENCE</scope>
    <source>
        <tissue evidence="6">Leaf</tissue>
    </source>
</reference>
<dbReference type="PANTHER" id="PTHR30265:SF4">
    <property type="entry name" value="KOW MOTIF FAMILY PROTEIN, EXPRESSED"/>
    <property type="match status" value="1"/>
</dbReference>
<evidence type="ECO:0000259" key="5">
    <source>
        <dbReference type="SMART" id="SM00738"/>
    </source>
</evidence>
<dbReference type="InterPro" id="IPR036735">
    <property type="entry name" value="NGN_dom_sf"/>
</dbReference>
<dbReference type="GO" id="GO:0031564">
    <property type="term" value="P:transcription antitermination"/>
    <property type="evidence" value="ECO:0007669"/>
    <property type="project" value="UniProtKB-KW"/>
</dbReference>
<dbReference type="Gene3D" id="3.30.70.940">
    <property type="entry name" value="NusG, N-terminal domain"/>
    <property type="match status" value="1"/>
</dbReference>
<feature type="compositionally biased region" description="Basic and acidic residues" evidence="4">
    <location>
        <begin position="272"/>
        <end position="285"/>
    </location>
</feature>
<dbReference type="InterPro" id="IPR008991">
    <property type="entry name" value="Translation_prot_SH3-like_sf"/>
</dbReference>
<evidence type="ECO:0000256" key="3">
    <source>
        <dbReference type="ARBA" id="ARBA00023163"/>
    </source>
</evidence>
<dbReference type="PRINTS" id="PR00338">
    <property type="entry name" value="NUSGTNSCPFCT"/>
</dbReference>
<dbReference type="PANTHER" id="PTHR30265">
    <property type="entry name" value="RHO-INTERACTING TRANSCRIPTION TERMINATION FACTOR NUSG"/>
    <property type="match status" value="1"/>
</dbReference>
<evidence type="ECO:0000313" key="6">
    <source>
        <dbReference type="EMBL" id="URE36241.1"/>
    </source>
</evidence>
<gene>
    <name evidence="6" type="ORF">MUK42_07420</name>
</gene>
<dbReference type="CDD" id="cd09890">
    <property type="entry name" value="NGN_plant"/>
    <property type="match status" value="1"/>
</dbReference>
<dbReference type="InterPro" id="IPR043425">
    <property type="entry name" value="NusG-like"/>
</dbReference>
<dbReference type="AlphaFoldDB" id="A0A9E7HMR8"/>
<dbReference type="InterPro" id="IPR001062">
    <property type="entry name" value="Transcrpt_antiterm_NusG"/>
</dbReference>
<dbReference type="Proteomes" id="UP001055439">
    <property type="component" value="Chromosome 8"/>
</dbReference>
<dbReference type="InterPro" id="IPR006645">
    <property type="entry name" value="NGN-like_dom"/>
</dbReference>
<keyword evidence="1" id="KW-0889">Transcription antitermination</keyword>
<keyword evidence="2" id="KW-0805">Transcription regulation</keyword>
<dbReference type="GO" id="GO:0006354">
    <property type="term" value="P:DNA-templated transcription elongation"/>
    <property type="evidence" value="ECO:0007669"/>
    <property type="project" value="InterPro"/>
</dbReference>
<evidence type="ECO:0000313" key="7">
    <source>
        <dbReference type="Proteomes" id="UP001055439"/>
    </source>
</evidence>
<evidence type="ECO:0000256" key="2">
    <source>
        <dbReference type="ARBA" id="ARBA00023015"/>
    </source>
</evidence>
<feature type="domain" description="NusG-like N-terminal" evidence="5">
    <location>
        <begin position="154"/>
        <end position="270"/>
    </location>
</feature>